<dbReference type="PROSITE" id="PS51723">
    <property type="entry name" value="PEPTIDASE_M60"/>
    <property type="match status" value="1"/>
</dbReference>
<dbReference type="Pfam" id="PF13402">
    <property type="entry name" value="Peptidase_M60"/>
    <property type="match status" value="1"/>
</dbReference>
<dbReference type="Proteomes" id="UP000831495">
    <property type="component" value="Chromosome"/>
</dbReference>
<organism evidence="3 4">
    <name type="scientific">Bombilactobacillus folatiphilus</name>
    <dbReference type="NCBI Taxonomy" id="2923362"/>
    <lineage>
        <taxon>Bacteria</taxon>
        <taxon>Bacillati</taxon>
        <taxon>Bacillota</taxon>
        <taxon>Bacilli</taxon>
        <taxon>Lactobacillales</taxon>
        <taxon>Lactobacillaceae</taxon>
        <taxon>Bombilactobacillus</taxon>
    </lineage>
</organism>
<dbReference type="EMBL" id="CP093366">
    <property type="protein sequence ID" value="UQS82824.1"/>
    <property type="molecule type" value="Genomic_DNA"/>
</dbReference>
<name>A0ABY4PB93_9LACO</name>
<feature type="signal peptide" evidence="1">
    <location>
        <begin position="1"/>
        <end position="27"/>
    </location>
</feature>
<accession>A0ABY4PB93</accession>
<dbReference type="Gene3D" id="3.40.390.80">
    <property type="entry name" value="Peptidase M60, enhancin-like domain 2"/>
    <property type="match status" value="1"/>
</dbReference>
<evidence type="ECO:0000313" key="4">
    <source>
        <dbReference type="Proteomes" id="UP000831495"/>
    </source>
</evidence>
<sequence>MHLTKKSLWFWLGLVTFMLFSYSSVQAQDIKTQNITSLPEPTWISNSGMSKGKYHDRQDLGFILRENKVLKVRQVNPDFKGKLTLRLLGFDSKMEKSLNVTSQWQTVSADSPLVPFIDTPYGNTSAKIEYEVEDTHKEKPLPIYQEYGNQTAFFKTWDDYDANFALIKGKDFQLLIPKSDKEKVRHLQDYKNLDELIEHYNELFAFYNKMAGFDGSTPLNLNGQNRYFLKADAHGDGGAYYSDQWAANTAKTADMWLKKNDWATLHEIAHGYQAGFDGVGMYTGEVSNNLFGVQYQYTKYGKKADQIGWLFNYGKKDAVENGLYKDLITNHGTYSSVDLREKLILLTMIKQKAGDASFTKMYQEYRQLANQPGFNKNNYPLPDLMNQVYSENSHQDFTPVLQKWGLSLNNNQAAKNRAANYPAVASLADVIPKSQLPRAHALLDDKIMINSNFEMVQDQDIVPMDLHGNLTLKLNADDLKQLAGTKVSLKDGAQVVATQTINGDTVNFKNIANGVYTLDFAGKQMDNYLPDQNYVYVKEANNTANVKLTKINNSSLTNQELDLLGLSDVKFATLKTNLNNRQAVLDVLKSSPHNRYVGETYAKITVKDSDNKVKFNRTILGTNNQTGTTKIPLAVGDTIEVYHAETRTRLRSSDNIIDKTKTTNQWTVTKWGLQNKTLKNDPQQDLIKKITQQSSQLQNDPADTPAKKNLLVAIDSLNEPYKTQYSKQAFN</sequence>
<dbReference type="InterPro" id="IPR004954">
    <property type="entry name" value="Mucin-bd"/>
</dbReference>
<dbReference type="InterPro" id="IPR031161">
    <property type="entry name" value="Peptidase_M60_dom"/>
</dbReference>
<proteinExistence type="predicted"/>
<keyword evidence="1" id="KW-0732">Signal</keyword>
<evidence type="ECO:0000259" key="2">
    <source>
        <dbReference type="PROSITE" id="PS51723"/>
    </source>
</evidence>
<evidence type="ECO:0000256" key="1">
    <source>
        <dbReference type="SAM" id="SignalP"/>
    </source>
</evidence>
<evidence type="ECO:0000313" key="3">
    <source>
        <dbReference type="EMBL" id="UQS82824.1"/>
    </source>
</evidence>
<keyword evidence="4" id="KW-1185">Reference proteome</keyword>
<feature type="chain" id="PRO_5046250127" evidence="1">
    <location>
        <begin position="28"/>
        <end position="731"/>
    </location>
</feature>
<dbReference type="Pfam" id="PF03272">
    <property type="entry name" value="Mucin_bdg"/>
    <property type="match status" value="1"/>
</dbReference>
<gene>
    <name evidence="3" type="ORF">MOO45_04065</name>
</gene>
<dbReference type="SMART" id="SM01276">
    <property type="entry name" value="M60-like"/>
    <property type="match status" value="1"/>
</dbReference>
<dbReference type="Gene3D" id="1.10.390.30">
    <property type="entry name" value="Peptidase M60, enhancin-like domain 3"/>
    <property type="match status" value="1"/>
</dbReference>
<protein>
    <submittedName>
        <fullName evidence="3">M60 family metallopeptidase</fullName>
    </submittedName>
</protein>
<dbReference type="InterPro" id="IPR042279">
    <property type="entry name" value="Pep_M60_3"/>
</dbReference>
<feature type="domain" description="Peptidase M60" evidence="2">
    <location>
        <begin position="55"/>
        <end position="354"/>
    </location>
</feature>
<reference evidence="3" key="1">
    <citation type="journal article" date="2022" name="Int. J. Syst. Evol. Microbiol.">
        <title>Apilactobacillus apisilvae sp. nov., Nicolia spurrieriana gen. nov. sp. nov., Bombilactobacillus folatiphilus sp. nov. and Bombilactobacillus thymidiniphilus sp. nov., four new lactic acid bacterial isolates from stingless bees Tetragonula carbonaria and Austroplebeia australis.</title>
        <authorList>
            <person name="Oliphant S.A."/>
            <person name="Watson-Haigh N.S."/>
            <person name="Sumby K.M."/>
            <person name="Gardner J."/>
            <person name="Groom S."/>
            <person name="Jiranek V."/>
        </authorList>
    </citation>
    <scope>NUCLEOTIDE SEQUENCE</scope>
    <source>
        <strain evidence="3">SG4_D2</strain>
    </source>
</reference>
<dbReference type="RefSeq" id="WP_249515102.1">
    <property type="nucleotide sequence ID" value="NZ_CP093366.1"/>
</dbReference>